<proteinExistence type="predicted"/>
<evidence type="ECO:0000313" key="2">
    <source>
        <dbReference type="Proteomes" id="UP001596147"/>
    </source>
</evidence>
<name>A0ABW0LCQ8_9BACI</name>
<organism evidence="1 2">
    <name type="scientific">Lederbergia graminis</name>
    <dbReference type="NCBI Taxonomy" id="735518"/>
    <lineage>
        <taxon>Bacteria</taxon>
        <taxon>Bacillati</taxon>
        <taxon>Bacillota</taxon>
        <taxon>Bacilli</taxon>
        <taxon>Bacillales</taxon>
        <taxon>Bacillaceae</taxon>
        <taxon>Lederbergia</taxon>
    </lineage>
</organism>
<dbReference type="InterPro" id="IPR025063">
    <property type="entry name" value="DUF4004"/>
</dbReference>
<dbReference type="Proteomes" id="UP001596147">
    <property type="component" value="Unassembled WGS sequence"/>
</dbReference>
<dbReference type="RefSeq" id="WP_382347250.1">
    <property type="nucleotide sequence ID" value="NZ_JBHSMC010000001.1"/>
</dbReference>
<protein>
    <submittedName>
        <fullName evidence="1">DUF4004 family protein</fullName>
    </submittedName>
</protein>
<keyword evidence="2" id="KW-1185">Reference proteome</keyword>
<accession>A0ABW0LCQ8</accession>
<evidence type="ECO:0000313" key="1">
    <source>
        <dbReference type="EMBL" id="MFC5463574.1"/>
    </source>
</evidence>
<reference evidence="2" key="1">
    <citation type="journal article" date="2019" name="Int. J. Syst. Evol. Microbiol.">
        <title>The Global Catalogue of Microorganisms (GCM) 10K type strain sequencing project: providing services to taxonomists for standard genome sequencing and annotation.</title>
        <authorList>
            <consortium name="The Broad Institute Genomics Platform"/>
            <consortium name="The Broad Institute Genome Sequencing Center for Infectious Disease"/>
            <person name="Wu L."/>
            <person name="Ma J."/>
        </authorList>
    </citation>
    <scope>NUCLEOTIDE SEQUENCE [LARGE SCALE GENOMIC DNA]</scope>
    <source>
        <strain evidence="2">CGMCC 1.12237</strain>
    </source>
</reference>
<dbReference type="Pfam" id="PF13171">
    <property type="entry name" value="DUF4004"/>
    <property type="match status" value="1"/>
</dbReference>
<sequence>MDTEEMISKKDLLKLTGISYGQLYRWKRQKLIPDSWFIKQSVFTGQETFFPKDKILKRIETIIELKDQYSLDELAKFFSEGNTNRVYSDKELKRSLDIPDTILDQFIKVANKKQFTFLEAVFIHITCSINKKISFQHEMDNWIQTVLFWCTSSKSIDKYVLIYKKAETLFYFLLNDDGKVLLDKDTEELCIFHLAEQAKLINLKLEG</sequence>
<dbReference type="EMBL" id="JBHSMC010000001">
    <property type="protein sequence ID" value="MFC5463574.1"/>
    <property type="molecule type" value="Genomic_DNA"/>
</dbReference>
<gene>
    <name evidence="1" type="ORF">ACFPM4_02270</name>
</gene>
<comment type="caution">
    <text evidence="1">The sequence shown here is derived from an EMBL/GenBank/DDBJ whole genome shotgun (WGS) entry which is preliminary data.</text>
</comment>